<keyword evidence="3" id="KW-0347">Helicase</keyword>
<gene>
    <name evidence="3" type="ORF">ACFP3U_18645</name>
</gene>
<comment type="caution">
    <text evidence="3">The sequence shown here is derived from an EMBL/GenBank/DDBJ whole genome shotgun (WGS) entry which is preliminary data.</text>
</comment>
<dbReference type="RefSeq" id="WP_380226681.1">
    <property type="nucleotide sequence ID" value="NZ_JBHSOF010000022.1"/>
</dbReference>
<dbReference type="EC" id="3.6.4.-" evidence="3"/>
<dbReference type="GO" id="GO:0016787">
    <property type="term" value="F:hydrolase activity"/>
    <property type="evidence" value="ECO:0007669"/>
    <property type="project" value="UniProtKB-KW"/>
</dbReference>
<evidence type="ECO:0000313" key="3">
    <source>
        <dbReference type="EMBL" id="MFC5664991.1"/>
    </source>
</evidence>
<dbReference type="InterPro" id="IPR001650">
    <property type="entry name" value="Helicase_C-like"/>
</dbReference>
<keyword evidence="3" id="KW-0547">Nucleotide-binding</keyword>
<name>A0ABW0X745_9ACTN</name>
<sequence length="940" mass="104519">MAHWASGLPDPGVVVMPTGTGKTETMLAVLAAADVERLLVLVPSTALRDQLAGKFETLGVLQREQIVDAGALRPCVGRLEHSFTDPGEAARFAQACNVVVATPYVLNRCSLAVRTALLGSFSHLIVDEAHHAPAATWTRVIDTFSGRPVLLFTATPFREDGLRLPGRIIFRFPLREAQRDGIFGRINYRAVLGQRDTDRELAEAAVGQLRSDRAAGFDHLMMVRAESIAKAEEIGEIYRALAPEFAPTVVHQNVGTRRRTAAMQALKNRSCRIIVCVDMLGEGFDEPALKIAAMHAARRSLSPMLQFIGRFARAREGLGEATLFVAHEPDATSPLRQLLREDADWNLLLQDLTDSATSNAEEIGAFDATFTDAPEDVTVSVLEPKMSAVAYRAPSPRWTPEAALALFRGNSQVLDNTLATGGQDNPVVWFVVEHRSTVRWGAPQTLEQVIYELYVLYFDVTRQLLYIHGSEKSGTYKELAEAVLGPDCELINGTQTYRVLAKIDRLIPSNVGLKDARNHFTRFSLHVGSDVSQGFDTSQEHKSQTHIAASGFENGDSVSISAAYAGRFWTPTTAPNLKAWTDWCDHQGSKLLDSTINLDRIVDGFIIPEDIDERPGFVLLAVQWPWQVYTGAGRRLNVHHEGRSYPLVDVDFEVDEHSPTGPFRFSLVTDTWRIPYQGDYENKRLVYRPLDIDAQVQSSSRSAKAVPLQAWLNANRPELFLEGDRLIDDEGRLLNPGYTRLPFDTSKFVPLDWQGVDFTKESQRPERRPDSIQFQMSAYLRASTAFDVLIDDDGPGEAADLVGLRVTDGRYLDVTLVHCKYTKATAGLRIDDLYEVCGQAVRGAKWRRGDVLPLLDHLRDRAQRYMERTNGISPYELGTPRELIAIRDIARTLRPRFHTVIVQPGLQAGRATHDQLLVLAGAEQYVRHVTAGDFTVYCSP</sequence>
<dbReference type="Pfam" id="PF04851">
    <property type="entry name" value="ResIII"/>
    <property type="match status" value="1"/>
</dbReference>
<reference evidence="4" key="1">
    <citation type="journal article" date="2019" name="Int. J. Syst. Evol. Microbiol.">
        <title>The Global Catalogue of Microorganisms (GCM) 10K type strain sequencing project: providing services to taxonomists for standard genome sequencing and annotation.</title>
        <authorList>
            <consortium name="The Broad Institute Genomics Platform"/>
            <consortium name="The Broad Institute Genome Sequencing Center for Infectious Disease"/>
            <person name="Wu L."/>
            <person name="Ma J."/>
        </authorList>
    </citation>
    <scope>NUCLEOTIDE SEQUENCE [LARGE SCALE GENOMIC DNA]</scope>
    <source>
        <strain evidence="4">CGMCC 4.1437</strain>
    </source>
</reference>
<dbReference type="GO" id="GO:0004386">
    <property type="term" value="F:helicase activity"/>
    <property type="evidence" value="ECO:0007669"/>
    <property type="project" value="UniProtKB-KW"/>
</dbReference>
<evidence type="ECO:0000259" key="2">
    <source>
        <dbReference type="PROSITE" id="PS51194"/>
    </source>
</evidence>
<dbReference type="Gene3D" id="3.40.50.300">
    <property type="entry name" value="P-loop containing nucleotide triphosphate hydrolases"/>
    <property type="match status" value="2"/>
</dbReference>
<keyword evidence="3" id="KW-0378">Hydrolase</keyword>
<protein>
    <submittedName>
        <fullName evidence="3">DEAD/DEAH box helicase</fullName>
        <ecNumber evidence="3">3.6.4.-</ecNumber>
    </submittedName>
</protein>
<dbReference type="InterPro" id="IPR014001">
    <property type="entry name" value="Helicase_ATP-bd"/>
</dbReference>
<accession>A0ABW0X745</accession>
<dbReference type="PANTHER" id="PTHR47396:SF1">
    <property type="entry name" value="ATP-DEPENDENT HELICASE IRC3-RELATED"/>
    <property type="match status" value="1"/>
</dbReference>
<feature type="domain" description="Helicase ATP-binding" evidence="1">
    <location>
        <begin position="3"/>
        <end position="174"/>
    </location>
</feature>
<dbReference type="PROSITE" id="PS51194">
    <property type="entry name" value="HELICASE_CTER"/>
    <property type="match status" value="1"/>
</dbReference>
<keyword evidence="4" id="KW-1185">Reference proteome</keyword>
<organism evidence="3 4">
    <name type="scientific">Kitasatospora misakiensis</name>
    <dbReference type="NCBI Taxonomy" id="67330"/>
    <lineage>
        <taxon>Bacteria</taxon>
        <taxon>Bacillati</taxon>
        <taxon>Actinomycetota</taxon>
        <taxon>Actinomycetes</taxon>
        <taxon>Kitasatosporales</taxon>
        <taxon>Streptomycetaceae</taxon>
        <taxon>Kitasatospora</taxon>
    </lineage>
</organism>
<dbReference type="SUPFAM" id="SSF52540">
    <property type="entry name" value="P-loop containing nucleoside triphosphate hydrolases"/>
    <property type="match status" value="1"/>
</dbReference>
<dbReference type="Proteomes" id="UP001595975">
    <property type="component" value="Unassembled WGS sequence"/>
</dbReference>
<feature type="domain" description="Helicase C-terminal" evidence="2">
    <location>
        <begin position="201"/>
        <end position="360"/>
    </location>
</feature>
<dbReference type="InterPro" id="IPR050742">
    <property type="entry name" value="Helicase_Restrict-Modif_Enz"/>
</dbReference>
<dbReference type="InterPro" id="IPR027417">
    <property type="entry name" value="P-loop_NTPase"/>
</dbReference>
<evidence type="ECO:0000313" key="4">
    <source>
        <dbReference type="Proteomes" id="UP001595975"/>
    </source>
</evidence>
<keyword evidence="3" id="KW-0067">ATP-binding</keyword>
<dbReference type="InterPro" id="IPR006935">
    <property type="entry name" value="Helicase/UvrB_N"/>
</dbReference>
<proteinExistence type="predicted"/>
<dbReference type="PROSITE" id="PS51192">
    <property type="entry name" value="HELICASE_ATP_BIND_1"/>
    <property type="match status" value="1"/>
</dbReference>
<dbReference type="PANTHER" id="PTHR47396">
    <property type="entry name" value="TYPE I RESTRICTION ENZYME ECOKI R PROTEIN"/>
    <property type="match status" value="1"/>
</dbReference>
<evidence type="ECO:0000259" key="1">
    <source>
        <dbReference type="PROSITE" id="PS51192"/>
    </source>
</evidence>
<dbReference type="EMBL" id="JBHSOF010000022">
    <property type="protein sequence ID" value="MFC5664991.1"/>
    <property type="molecule type" value="Genomic_DNA"/>
</dbReference>
<dbReference type="CDD" id="cd17926">
    <property type="entry name" value="DEXHc_RE"/>
    <property type="match status" value="1"/>
</dbReference>
<dbReference type="SMART" id="SM00487">
    <property type="entry name" value="DEXDc"/>
    <property type="match status" value="1"/>
</dbReference>
<dbReference type="Pfam" id="PF00271">
    <property type="entry name" value="Helicase_C"/>
    <property type="match status" value="1"/>
</dbReference>